<comment type="caution">
    <text evidence="2">The sequence shown here is derived from an EMBL/GenBank/DDBJ whole genome shotgun (WGS) entry which is preliminary data.</text>
</comment>
<evidence type="ECO:0000313" key="2">
    <source>
        <dbReference type="EMBL" id="CAK7215122.1"/>
    </source>
</evidence>
<proteinExistence type="predicted"/>
<feature type="compositionally biased region" description="Basic and acidic residues" evidence="1">
    <location>
        <begin position="357"/>
        <end position="376"/>
    </location>
</feature>
<feature type="compositionally biased region" description="Acidic residues" evidence="1">
    <location>
        <begin position="377"/>
        <end position="392"/>
    </location>
</feature>
<evidence type="ECO:0000256" key="1">
    <source>
        <dbReference type="SAM" id="MobiDB-lite"/>
    </source>
</evidence>
<name>A0ABP0B6H2_9PEZI</name>
<reference evidence="2 3" key="1">
    <citation type="submission" date="2024-01" db="EMBL/GenBank/DDBJ databases">
        <authorList>
            <person name="Allen C."/>
            <person name="Tagirdzhanova G."/>
        </authorList>
    </citation>
    <scope>NUCLEOTIDE SEQUENCE [LARGE SCALE GENOMIC DNA]</scope>
</reference>
<organism evidence="2 3">
    <name type="scientific">Sporothrix curviconia</name>
    <dbReference type="NCBI Taxonomy" id="1260050"/>
    <lineage>
        <taxon>Eukaryota</taxon>
        <taxon>Fungi</taxon>
        <taxon>Dikarya</taxon>
        <taxon>Ascomycota</taxon>
        <taxon>Pezizomycotina</taxon>
        <taxon>Sordariomycetes</taxon>
        <taxon>Sordariomycetidae</taxon>
        <taxon>Ophiostomatales</taxon>
        <taxon>Ophiostomataceae</taxon>
        <taxon>Sporothrix</taxon>
    </lineage>
</organism>
<protein>
    <submittedName>
        <fullName evidence="2">Uncharacterized protein</fullName>
    </submittedName>
</protein>
<dbReference type="Proteomes" id="UP001642405">
    <property type="component" value="Unassembled WGS sequence"/>
</dbReference>
<evidence type="ECO:0000313" key="3">
    <source>
        <dbReference type="Proteomes" id="UP001642405"/>
    </source>
</evidence>
<sequence length="510" mass="54859">MDGDFDYDSFDDELIDYDSPATCRPITEAELESACSDSVLRPSTPIKLFAHIDEDRRGDARTIPTITGNGPLILSSRVFSMHRVLWADGVMQGNKMDKTDDAKSTPATTKATLAAFKVYLDSQTKSSGSGKDAPIRRARIRVEFHSTGPDAGTVEAQRPVVVGWAPFAATEKSNATTAEHTKERSIRASFQGGASTAKGTVEATASNTRVWTADYFALNRSRPVTVAGKTGTSYNGVEWSLAQNRLAADGVPPEVLLYLLVTRQDDTEYAVKVTAHVDTARLFGHKQHECVLRVKPKAPSSTGPAVCYLEGEKMWQMLDASHFEALLSPAMDASLKLPWDVDGATTEISRAAGAKDSGADKKAGAKDGKDPEKETTQDDEDDENDEDSEDNEGDKGDNNDNIGDSDQDENDNAPDVGPTATVAVRVAMAKKRNPNPSSDGGGDAAALLGDPPAVLKALSCEPCAEGCGKCSKNEDLITQVAVLESRMEVMEYQLARQALLIRSLMKHRGQ</sequence>
<feature type="compositionally biased region" description="Acidic residues" evidence="1">
    <location>
        <begin position="403"/>
        <end position="412"/>
    </location>
</feature>
<accession>A0ABP0B6H2</accession>
<keyword evidence="3" id="KW-1185">Reference proteome</keyword>
<gene>
    <name evidence="2" type="ORF">SCUCBS95973_002371</name>
</gene>
<dbReference type="EMBL" id="CAWUHB010000009">
    <property type="protein sequence ID" value="CAK7215122.1"/>
    <property type="molecule type" value="Genomic_DNA"/>
</dbReference>
<feature type="region of interest" description="Disordered" evidence="1">
    <location>
        <begin position="350"/>
        <end position="417"/>
    </location>
</feature>